<keyword evidence="7" id="KW-0479">Metal-binding</keyword>
<evidence type="ECO:0000256" key="12">
    <source>
        <dbReference type="ARBA" id="ARBA00037975"/>
    </source>
</evidence>
<dbReference type="OrthoDB" id="1247465at2"/>
<evidence type="ECO:0000313" key="17">
    <source>
        <dbReference type="Proteomes" id="UP000237889"/>
    </source>
</evidence>
<reference evidence="16 17" key="1">
    <citation type="submission" date="2018-03" db="EMBL/GenBank/DDBJ databases">
        <title>Genome sequencing of Phreatobacter sp.</title>
        <authorList>
            <person name="Kim S.-J."/>
            <person name="Heo J."/>
            <person name="Kwon S.-W."/>
        </authorList>
    </citation>
    <scope>NUCLEOTIDE SEQUENCE [LARGE SCALE GENOMIC DNA]</scope>
    <source>
        <strain evidence="16 17">S-12</strain>
    </source>
</reference>
<dbReference type="GO" id="GO:0020037">
    <property type="term" value="F:heme binding"/>
    <property type="evidence" value="ECO:0007669"/>
    <property type="project" value="TreeGrafter"/>
</dbReference>
<evidence type="ECO:0000256" key="6">
    <source>
        <dbReference type="ARBA" id="ARBA00022692"/>
    </source>
</evidence>
<dbReference type="GO" id="GO:0009055">
    <property type="term" value="F:electron transfer activity"/>
    <property type="evidence" value="ECO:0007669"/>
    <property type="project" value="InterPro"/>
</dbReference>
<dbReference type="Gene3D" id="1.20.950.20">
    <property type="entry name" value="Transmembrane di-heme cytochromes, Chain C"/>
    <property type="match status" value="1"/>
</dbReference>
<feature type="transmembrane region" description="Helical" evidence="14">
    <location>
        <begin position="93"/>
        <end position="114"/>
    </location>
</feature>
<dbReference type="GO" id="GO:0005886">
    <property type="term" value="C:plasma membrane"/>
    <property type="evidence" value="ECO:0007669"/>
    <property type="project" value="UniProtKB-SubCell"/>
</dbReference>
<feature type="transmembrane region" description="Helical" evidence="14">
    <location>
        <begin position="232"/>
        <end position="253"/>
    </location>
</feature>
<evidence type="ECO:0000256" key="5">
    <source>
        <dbReference type="ARBA" id="ARBA00022617"/>
    </source>
</evidence>
<feature type="transmembrane region" description="Helical" evidence="14">
    <location>
        <begin position="134"/>
        <end position="152"/>
    </location>
</feature>
<dbReference type="Proteomes" id="UP000237889">
    <property type="component" value="Chromosome"/>
</dbReference>
<dbReference type="InterPro" id="IPR016174">
    <property type="entry name" value="Di-haem_cyt_TM"/>
</dbReference>
<dbReference type="AlphaFoldDB" id="A0A2S0NA17"/>
<dbReference type="InterPro" id="IPR052168">
    <property type="entry name" value="Cytochrome_b561_oxidase"/>
</dbReference>
<dbReference type="GO" id="GO:0046872">
    <property type="term" value="F:metal ion binding"/>
    <property type="evidence" value="ECO:0007669"/>
    <property type="project" value="UniProtKB-KW"/>
</dbReference>
<keyword evidence="10" id="KW-0408">Iron</keyword>
<feature type="domain" description="Cytochrome b561 bacterial/Ni-hydrogenase" evidence="15">
    <location>
        <begin position="86"/>
        <end position="263"/>
    </location>
</feature>
<keyword evidence="17" id="KW-1185">Reference proteome</keyword>
<keyword evidence="4" id="KW-1003">Cell membrane</keyword>
<proteinExistence type="inferred from homology"/>
<evidence type="ECO:0000256" key="1">
    <source>
        <dbReference type="ARBA" id="ARBA00001970"/>
    </source>
</evidence>
<evidence type="ECO:0000256" key="10">
    <source>
        <dbReference type="ARBA" id="ARBA00023004"/>
    </source>
</evidence>
<evidence type="ECO:0000256" key="14">
    <source>
        <dbReference type="SAM" id="Phobius"/>
    </source>
</evidence>
<keyword evidence="9 14" id="KW-1133">Transmembrane helix</keyword>
<feature type="region of interest" description="Disordered" evidence="13">
    <location>
        <begin position="28"/>
        <end position="76"/>
    </location>
</feature>
<evidence type="ECO:0000256" key="4">
    <source>
        <dbReference type="ARBA" id="ARBA00022475"/>
    </source>
</evidence>
<evidence type="ECO:0000256" key="13">
    <source>
        <dbReference type="SAM" id="MobiDB-lite"/>
    </source>
</evidence>
<evidence type="ECO:0000259" key="15">
    <source>
        <dbReference type="Pfam" id="PF01292"/>
    </source>
</evidence>
<dbReference type="GO" id="GO:0022904">
    <property type="term" value="P:respiratory electron transport chain"/>
    <property type="evidence" value="ECO:0007669"/>
    <property type="project" value="InterPro"/>
</dbReference>
<evidence type="ECO:0000256" key="3">
    <source>
        <dbReference type="ARBA" id="ARBA00022448"/>
    </source>
</evidence>
<evidence type="ECO:0000313" key="16">
    <source>
        <dbReference type="EMBL" id="AVO44995.1"/>
    </source>
</evidence>
<dbReference type="PANTHER" id="PTHR30529">
    <property type="entry name" value="CYTOCHROME B561"/>
    <property type="match status" value="1"/>
</dbReference>
<evidence type="ECO:0000256" key="9">
    <source>
        <dbReference type="ARBA" id="ARBA00022989"/>
    </source>
</evidence>
<evidence type="ECO:0000256" key="8">
    <source>
        <dbReference type="ARBA" id="ARBA00022982"/>
    </source>
</evidence>
<dbReference type="PANTHER" id="PTHR30529:SF1">
    <property type="entry name" value="CYTOCHROME B561 HOMOLOG 2"/>
    <property type="match status" value="1"/>
</dbReference>
<keyword evidence="11 14" id="KW-0472">Membrane</keyword>
<keyword evidence="6 14" id="KW-0812">Transmembrane</keyword>
<organism evidence="16 17">
    <name type="scientific">Phreatobacter cathodiphilus</name>
    <dbReference type="NCBI Taxonomy" id="1868589"/>
    <lineage>
        <taxon>Bacteria</taxon>
        <taxon>Pseudomonadati</taxon>
        <taxon>Pseudomonadota</taxon>
        <taxon>Alphaproteobacteria</taxon>
        <taxon>Hyphomicrobiales</taxon>
        <taxon>Phreatobacteraceae</taxon>
        <taxon>Phreatobacter</taxon>
    </lineage>
</organism>
<keyword evidence="8" id="KW-0249">Electron transport</keyword>
<comment type="similarity">
    <text evidence="12">Belongs to the cytochrome b561 family.</text>
</comment>
<evidence type="ECO:0000256" key="2">
    <source>
        <dbReference type="ARBA" id="ARBA00004651"/>
    </source>
</evidence>
<sequence>MPPERHRRDVRPAAHGPCMVSLSLLDQERRKKCHQPSSHQMAPASSFRNDRGPHSPAATALASTAAPAHHPPDTREGMAAMSQADVYSTPHRIIHWATAALIIGLVPIGIYMSSIPYPPNPGANPALKNSLYEWHKSFGLVVLLLAVARVALKVTQGTPPPVPTLTTFQRIASAATHHLLYVLIFLVPFLGWLATSMCYGPVNLFWTIPVTLPFSGQESTCAGIYRVHFGTAVLMTLLVFAHVGAALMHLVVFKDGVFRRMWP</sequence>
<evidence type="ECO:0000256" key="11">
    <source>
        <dbReference type="ARBA" id="ARBA00023136"/>
    </source>
</evidence>
<feature type="compositionally biased region" description="Low complexity" evidence="13">
    <location>
        <begin position="54"/>
        <end position="68"/>
    </location>
</feature>
<dbReference type="SUPFAM" id="SSF81342">
    <property type="entry name" value="Transmembrane di-heme cytochromes"/>
    <property type="match status" value="1"/>
</dbReference>
<feature type="transmembrane region" description="Helical" evidence="14">
    <location>
        <begin position="179"/>
        <end position="202"/>
    </location>
</feature>
<dbReference type="KEGG" id="phr:C6569_07915"/>
<dbReference type="Pfam" id="PF01292">
    <property type="entry name" value="Ni_hydr_CYTB"/>
    <property type="match status" value="1"/>
</dbReference>
<comment type="subcellular location">
    <subcellularLocation>
        <location evidence="2">Cell membrane</location>
        <topology evidence="2">Multi-pass membrane protein</topology>
    </subcellularLocation>
</comment>
<dbReference type="InterPro" id="IPR011577">
    <property type="entry name" value="Cyt_b561_bac/Ni-Hgenase"/>
</dbReference>
<keyword evidence="3" id="KW-0813">Transport</keyword>
<keyword evidence="5" id="KW-0349">Heme</keyword>
<comment type="cofactor">
    <cofactor evidence="1">
        <name>heme b</name>
        <dbReference type="ChEBI" id="CHEBI:60344"/>
    </cofactor>
</comment>
<protein>
    <recommendedName>
        <fullName evidence="15">Cytochrome b561 bacterial/Ni-hydrogenase domain-containing protein</fullName>
    </recommendedName>
</protein>
<dbReference type="EMBL" id="CP027668">
    <property type="protein sequence ID" value="AVO44995.1"/>
    <property type="molecule type" value="Genomic_DNA"/>
</dbReference>
<accession>A0A2S0NA17</accession>
<evidence type="ECO:0000256" key="7">
    <source>
        <dbReference type="ARBA" id="ARBA00022723"/>
    </source>
</evidence>
<gene>
    <name evidence="16" type="ORF">C6569_07915</name>
</gene>
<name>A0A2S0NA17_9HYPH</name>